<protein>
    <submittedName>
        <fullName evidence="1">Uncharacterized protein</fullName>
    </submittedName>
</protein>
<reference evidence="1 2" key="1">
    <citation type="submission" date="2019-06" db="EMBL/GenBank/DDBJ databases">
        <title>Whole genome shotgun sequence of Streptomyces spinoverrucosus NBRC 14228.</title>
        <authorList>
            <person name="Hosoyama A."/>
            <person name="Uohara A."/>
            <person name="Ohji S."/>
            <person name="Ichikawa N."/>
        </authorList>
    </citation>
    <scope>NUCLEOTIDE SEQUENCE [LARGE SCALE GENOMIC DNA]</scope>
    <source>
        <strain evidence="1 2">NBRC 14228</strain>
    </source>
</reference>
<dbReference type="Proteomes" id="UP000317881">
    <property type="component" value="Unassembled WGS sequence"/>
</dbReference>
<organism evidence="1 2">
    <name type="scientific">Streptomyces spinoverrucosus</name>
    <dbReference type="NCBI Taxonomy" id="284043"/>
    <lineage>
        <taxon>Bacteria</taxon>
        <taxon>Bacillati</taxon>
        <taxon>Actinomycetota</taxon>
        <taxon>Actinomycetes</taxon>
        <taxon>Kitasatosporales</taxon>
        <taxon>Streptomycetaceae</taxon>
        <taxon>Streptomyces</taxon>
    </lineage>
</organism>
<keyword evidence="2" id="KW-1185">Reference proteome</keyword>
<comment type="caution">
    <text evidence="1">The sequence shown here is derived from an EMBL/GenBank/DDBJ whole genome shotgun (WGS) entry which is preliminary data.</text>
</comment>
<sequence length="139" mass="15010">MRLEARTLLAAAGLPEADNDDRYRAHSVVVTDRGESVDVEWFVSRSLRRAAADEQLRGWPMGAADRAQEAARRHLHAALFGILSEVGYLVEADPADTPGALSVRVGRVSTPATLTEDIRRMLADLRGAADSSEESGLSP</sequence>
<evidence type="ECO:0000313" key="2">
    <source>
        <dbReference type="Proteomes" id="UP000317881"/>
    </source>
</evidence>
<name>A0A4Y3VKK6_9ACTN</name>
<evidence type="ECO:0000313" key="1">
    <source>
        <dbReference type="EMBL" id="GEC07377.1"/>
    </source>
</evidence>
<gene>
    <name evidence="1" type="ORF">SSP24_50320</name>
</gene>
<dbReference type="AlphaFoldDB" id="A0A4Y3VKK6"/>
<dbReference type="EMBL" id="BJND01000038">
    <property type="protein sequence ID" value="GEC07377.1"/>
    <property type="molecule type" value="Genomic_DNA"/>
</dbReference>
<proteinExistence type="predicted"/>
<accession>A0A4Y3VKK6</accession>